<evidence type="ECO:0008006" key="3">
    <source>
        <dbReference type="Google" id="ProtNLM"/>
    </source>
</evidence>
<protein>
    <recommendedName>
        <fullName evidence="3">Alkylmercury lyase</fullName>
    </recommendedName>
</protein>
<organism evidence="1 2">
    <name type="scientific">Aspergillus steynii IBT 23096</name>
    <dbReference type="NCBI Taxonomy" id="1392250"/>
    <lineage>
        <taxon>Eukaryota</taxon>
        <taxon>Fungi</taxon>
        <taxon>Dikarya</taxon>
        <taxon>Ascomycota</taxon>
        <taxon>Pezizomycotina</taxon>
        <taxon>Eurotiomycetes</taxon>
        <taxon>Eurotiomycetidae</taxon>
        <taxon>Eurotiales</taxon>
        <taxon>Aspergillaceae</taxon>
        <taxon>Aspergillus</taxon>
        <taxon>Aspergillus subgen. Circumdati</taxon>
    </lineage>
</organism>
<evidence type="ECO:0000313" key="2">
    <source>
        <dbReference type="Proteomes" id="UP000234275"/>
    </source>
</evidence>
<evidence type="ECO:0000313" key="1">
    <source>
        <dbReference type="EMBL" id="PLB44245.1"/>
    </source>
</evidence>
<keyword evidence="2" id="KW-1185">Reference proteome</keyword>
<gene>
    <name evidence="1" type="ORF">P170DRAFT_480010</name>
</gene>
<reference evidence="1 2" key="1">
    <citation type="submission" date="2016-12" db="EMBL/GenBank/DDBJ databases">
        <title>The genomes of Aspergillus section Nigri reveals drivers in fungal speciation.</title>
        <authorList>
            <consortium name="DOE Joint Genome Institute"/>
            <person name="Vesth T.C."/>
            <person name="Nybo J."/>
            <person name="Theobald S."/>
            <person name="Brandl J."/>
            <person name="Frisvad J.C."/>
            <person name="Nielsen K.F."/>
            <person name="Lyhne E.K."/>
            <person name="Kogle M.E."/>
            <person name="Kuo A."/>
            <person name="Riley R."/>
            <person name="Clum A."/>
            <person name="Nolan M."/>
            <person name="Lipzen A."/>
            <person name="Salamov A."/>
            <person name="Henrissat B."/>
            <person name="Wiebenga A."/>
            <person name="De Vries R.P."/>
            <person name="Grigoriev I.V."/>
            <person name="Mortensen U.H."/>
            <person name="Andersen M.R."/>
            <person name="Baker S.E."/>
        </authorList>
    </citation>
    <scope>NUCLEOTIDE SEQUENCE [LARGE SCALE GENOMIC DNA]</scope>
    <source>
        <strain evidence="1 2">IBT 23096</strain>
    </source>
</reference>
<dbReference type="SUPFAM" id="SSF160387">
    <property type="entry name" value="NosL/MerB-like"/>
    <property type="match status" value="1"/>
</dbReference>
<dbReference type="Pfam" id="PF03243">
    <property type="entry name" value="MerB"/>
    <property type="match status" value="1"/>
</dbReference>
<dbReference type="RefSeq" id="XP_024699547.1">
    <property type="nucleotide sequence ID" value="XM_024853748.1"/>
</dbReference>
<dbReference type="Gene3D" id="3.30.450.410">
    <property type="match status" value="1"/>
</dbReference>
<dbReference type="Proteomes" id="UP000234275">
    <property type="component" value="Unassembled WGS sequence"/>
</dbReference>
<dbReference type="InterPro" id="IPR053717">
    <property type="entry name" value="MerB_lyase_sf"/>
</dbReference>
<dbReference type="AlphaFoldDB" id="A0A2I2FUC4"/>
<comment type="caution">
    <text evidence="1">The sequence shown here is derived from an EMBL/GenBank/DDBJ whole genome shotgun (WGS) entry which is preliminary data.</text>
</comment>
<dbReference type="OrthoDB" id="4810243at2759"/>
<dbReference type="GO" id="GO:0018836">
    <property type="term" value="F:alkylmercury lyase activity"/>
    <property type="evidence" value="ECO:0007669"/>
    <property type="project" value="InterPro"/>
</dbReference>
<name>A0A2I2FUC4_9EURO</name>
<dbReference type="GeneID" id="36561446"/>
<sequence>MDETSRNVRYELFQFYLKECRPPTVDELAKASGLPSSDIPPVLRQLEDAHHIVLYKHESCAPTPIAMAHPFSHLPTPFVVSQGSRSWWANCAWCAFGLAAMLSPAKTTVSVRSGSIGKEMQFVIQDDEIKCLSPEGEVNTSDCCVHFSVPPSTWWRDVRFACGTIQFFASKQEAQEWPQKRGFHAGDIMSLETAWLLSKAWYHNKHEHGYNRKTSAEVEELYTRLGMTAGFWKS</sequence>
<accession>A0A2I2FUC4</accession>
<dbReference type="EMBL" id="MSFO01000009">
    <property type="protein sequence ID" value="PLB44245.1"/>
    <property type="molecule type" value="Genomic_DNA"/>
</dbReference>
<dbReference type="VEuPathDB" id="FungiDB:P170DRAFT_480010"/>
<proteinExistence type="predicted"/>
<dbReference type="InterPro" id="IPR004927">
    <property type="entry name" value="MerB"/>
</dbReference>